<reference evidence="2" key="1">
    <citation type="submission" date="2016-10" db="EMBL/GenBank/DDBJ databases">
        <authorList>
            <person name="Varghese N."/>
            <person name="Submissions S."/>
        </authorList>
    </citation>
    <scope>NUCLEOTIDE SEQUENCE [LARGE SCALE GENOMIC DNA]</scope>
    <source>
        <strain evidence="2">DSM 43163</strain>
    </source>
</reference>
<dbReference type="PANTHER" id="PTHR37418">
    <property type="entry name" value="3-KETO-5-AMINOHEXANOATE CLEAVAGE ENZYME-RELATED"/>
    <property type="match status" value="1"/>
</dbReference>
<dbReference type="Proteomes" id="UP000236723">
    <property type="component" value="Unassembled WGS sequence"/>
</dbReference>
<accession>A0A1H6BDR7</accession>
<gene>
    <name evidence="1" type="ORF">SAMN04489712_10723</name>
</gene>
<dbReference type="AlphaFoldDB" id="A0A1H6BDR7"/>
<dbReference type="EMBL" id="FNVO01000007">
    <property type="protein sequence ID" value="SEG58812.1"/>
    <property type="molecule type" value="Genomic_DNA"/>
</dbReference>
<dbReference type="Gene3D" id="3.20.20.70">
    <property type="entry name" value="Aldolase class I"/>
    <property type="match status" value="1"/>
</dbReference>
<protein>
    <submittedName>
        <fullName evidence="1">Uncharacterized conserved protein, DUF849 family</fullName>
    </submittedName>
</protein>
<evidence type="ECO:0000313" key="1">
    <source>
        <dbReference type="EMBL" id="SEG58812.1"/>
    </source>
</evidence>
<dbReference type="InterPro" id="IPR013785">
    <property type="entry name" value="Aldolase_TIM"/>
</dbReference>
<dbReference type="InterPro" id="IPR008567">
    <property type="entry name" value="BKACE"/>
</dbReference>
<sequence>MRLISSPAVCNNAGMLQVCPNGARTKADDDGIPVTSGELAVAVRNAVAAGARDAHLHPRDDAGAETLEPGPVTRAVTAVRAAAPGIPVGVTTAAWAEPDPHRRAALVRSWPVPPDHASVNWHEEGAELVAQALLERGVGIEAGIFSGTDAAERFLAWPQADRVLRVLAEVVDTDPESATATARDLLHRLRPATRPVLLHGEEGGAWPVLRLARELGLDTRIGLEDTLLLPDGSPAPGNADLVRAALEIGR</sequence>
<keyword evidence="2" id="KW-1185">Reference proteome</keyword>
<evidence type="ECO:0000313" key="2">
    <source>
        <dbReference type="Proteomes" id="UP000236723"/>
    </source>
</evidence>
<dbReference type="Pfam" id="PF05853">
    <property type="entry name" value="BKACE"/>
    <property type="match status" value="1"/>
</dbReference>
<name>A0A1H6BDR7_9ACTN</name>
<proteinExistence type="predicted"/>
<organism evidence="1 2">
    <name type="scientific">Thermomonospora echinospora</name>
    <dbReference type="NCBI Taxonomy" id="1992"/>
    <lineage>
        <taxon>Bacteria</taxon>
        <taxon>Bacillati</taxon>
        <taxon>Actinomycetota</taxon>
        <taxon>Actinomycetes</taxon>
        <taxon>Streptosporangiales</taxon>
        <taxon>Thermomonosporaceae</taxon>
        <taxon>Thermomonospora</taxon>
    </lineage>
</organism>
<dbReference type="GO" id="GO:0043720">
    <property type="term" value="F:3-keto-5-aminohexanoate cleavage activity"/>
    <property type="evidence" value="ECO:0007669"/>
    <property type="project" value="InterPro"/>
</dbReference>
<dbReference type="PANTHER" id="PTHR37418:SF1">
    <property type="entry name" value="3-KETO-5-AMINOHEXANOATE CLEAVAGE PROTEIN"/>
    <property type="match status" value="1"/>
</dbReference>